<evidence type="ECO:0000256" key="6">
    <source>
        <dbReference type="ARBA" id="ARBA00022490"/>
    </source>
</evidence>
<evidence type="ECO:0000256" key="9">
    <source>
        <dbReference type="ARBA" id="ARBA00022833"/>
    </source>
</evidence>
<evidence type="ECO:0000259" key="20">
    <source>
        <dbReference type="PROSITE" id="PS51196"/>
    </source>
</evidence>
<dbReference type="InterPro" id="IPR004027">
    <property type="entry name" value="SEC_C_motif"/>
</dbReference>
<evidence type="ECO:0000256" key="8">
    <source>
        <dbReference type="ARBA" id="ARBA00022741"/>
    </source>
</evidence>
<name>A0ABP8W0P3_9ACTN</name>
<dbReference type="EC" id="7.4.2.8" evidence="15"/>
<keyword evidence="5 15" id="KW-1003">Cell membrane</keyword>
<dbReference type="InterPro" id="IPR011115">
    <property type="entry name" value="SecA_DEAD"/>
</dbReference>
<evidence type="ECO:0000256" key="11">
    <source>
        <dbReference type="ARBA" id="ARBA00022927"/>
    </source>
</evidence>
<keyword evidence="4 15" id="KW-0813">Transport</keyword>
<evidence type="ECO:0000256" key="1">
    <source>
        <dbReference type="ARBA" id="ARBA00001947"/>
    </source>
</evidence>
<keyword evidence="12 15" id="KW-1278">Translocase</keyword>
<feature type="region of interest" description="Disordered" evidence="17">
    <location>
        <begin position="834"/>
        <end position="889"/>
    </location>
</feature>
<dbReference type="InterPro" id="IPR044722">
    <property type="entry name" value="SecA_SF2_C"/>
</dbReference>
<dbReference type="PROSITE" id="PS51194">
    <property type="entry name" value="HELICASE_CTER"/>
    <property type="match status" value="1"/>
</dbReference>
<dbReference type="NCBIfam" id="NF009538">
    <property type="entry name" value="PRK12904.1"/>
    <property type="match status" value="1"/>
</dbReference>
<dbReference type="SMART" id="SM00958">
    <property type="entry name" value="SecA_PP_bind"/>
    <property type="match status" value="1"/>
</dbReference>
<dbReference type="Pfam" id="PF21090">
    <property type="entry name" value="P-loop_SecA"/>
    <property type="match status" value="1"/>
</dbReference>
<feature type="binding site" evidence="15">
    <location>
        <position position="493"/>
    </location>
    <ligand>
        <name>ATP</name>
        <dbReference type="ChEBI" id="CHEBI:30616"/>
    </ligand>
</feature>
<dbReference type="SUPFAM" id="SSF52540">
    <property type="entry name" value="P-loop containing nucleoside triphosphate hydrolases"/>
    <property type="match status" value="2"/>
</dbReference>
<dbReference type="NCBIfam" id="TIGR00963">
    <property type="entry name" value="secA"/>
    <property type="match status" value="1"/>
</dbReference>
<accession>A0ABP8W0P3</accession>
<comment type="cofactor">
    <cofactor evidence="1">
        <name>Zn(2+)</name>
        <dbReference type="ChEBI" id="CHEBI:29105"/>
    </cofactor>
</comment>
<evidence type="ECO:0000256" key="5">
    <source>
        <dbReference type="ARBA" id="ARBA00022475"/>
    </source>
</evidence>
<feature type="compositionally biased region" description="Polar residues" evidence="17">
    <location>
        <begin position="878"/>
        <end position="887"/>
    </location>
</feature>
<evidence type="ECO:0000256" key="15">
    <source>
        <dbReference type="HAMAP-Rule" id="MF_01382"/>
    </source>
</evidence>
<keyword evidence="7" id="KW-0479">Metal-binding</keyword>
<dbReference type="InterPro" id="IPR011130">
    <property type="entry name" value="SecA_preprotein_X-link_dom"/>
</dbReference>
<feature type="compositionally biased region" description="Basic and acidic residues" evidence="17">
    <location>
        <begin position="849"/>
        <end position="865"/>
    </location>
</feature>
<evidence type="ECO:0000259" key="19">
    <source>
        <dbReference type="PROSITE" id="PS51194"/>
    </source>
</evidence>
<evidence type="ECO:0000256" key="2">
    <source>
        <dbReference type="ARBA" id="ARBA00004170"/>
    </source>
</evidence>
<dbReference type="InterPro" id="IPR014018">
    <property type="entry name" value="SecA_motor_DEAD"/>
</dbReference>
<keyword evidence="13 15" id="KW-0811">Translocation</keyword>
<dbReference type="SMART" id="SM00957">
    <property type="entry name" value="SecA_DEAD"/>
    <property type="match status" value="1"/>
</dbReference>
<dbReference type="Gene3D" id="1.10.3060.10">
    <property type="entry name" value="Helical scaffold and wing domains of SecA"/>
    <property type="match status" value="1"/>
</dbReference>
<evidence type="ECO:0000256" key="17">
    <source>
        <dbReference type="SAM" id="MobiDB-lite"/>
    </source>
</evidence>
<dbReference type="CDD" id="cd18803">
    <property type="entry name" value="SF2_C_secA"/>
    <property type="match status" value="1"/>
</dbReference>
<comment type="catalytic activity">
    <reaction evidence="15">
        <text>ATP + H2O + cellular proteinSide 1 = ADP + phosphate + cellular proteinSide 2.</text>
        <dbReference type="EC" id="7.4.2.8"/>
    </reaction>
</comment>
<evidence type="ECO:0000256" key="12">
    <source>
        <dbReference type="ARBA" id="ARBA00022967"/>
    </source>
</evidence>
<dbReference type="Gene3D" id="3.90.1440.10">
    <property type="entry name" value="SecA, preprotein cross-linking domain"/>
    <property type="match status" value="1"/>
</dbReference>
<feature type="binding site" evidence="15">
    <location>
        <begin position="104"/>
        <end position="108"/>
    </location>
    <ligand>
        <name>ATP</name>
        <dbReference type="ChEBI" id="CHEBI:30616"/>
    </ligand>
</feature>
<dbReference type="InterPro" id="IPR036266">
    <property type="entry name" value="SecA_Wing/Scaffold_sf"/>
</dbReference>
<keyword evidence="10 15" id="KW-0067">ATP-binding</keyword>
<dbReference type="Pfam" id="PF02810">
    <property type="entry name" value="SEC-C"/>
    <property type="match status" value="1"/>
</dbReference>
<dbReference type="Proteomes" id="UP001500621">
    <property type="component" value="Unassembled WGS sequence"/>
</dbReference>
<dbReference type="PROSITE" id="PS01312">
    <property type="entry name" value="SECA"/>
    <property type="match status" value="1"/>
</dbReference>
<dbReference type="PANTHER" id="PTHR30612:SF0">
    <property type="entry name" value="CHLOROPLAST PROTEIN-TRANSPORTING ATPASE"/>
    <property type="match status" value="1"/>
</dbReference>
<dbReference type="InterPro" id="IPR001650">
    <property type="entry name" value="Helicase_C-like"/>
</dbReference>
<comment type="function">
    <text evidence="15">Part of the Sec protein translocase complex. Interacts with the SecYEG preprotein conducting channel. Has a central role in coupling the hydrolysis of ATP to the transfer of proteins into and across the cell membrane, serving as an ATP-driven molecular motor driving the stepwise translocation of polypeptide chains across the membrane.</text>
</comment>
<dbReference type="Pfam" id="PF07517">
    <property type="entry name" value="SecA_DEAD"/>
    <property type="match status" value="1"/>
</dbReference>
<dbReference type="Gene3D" id="3.10.450.50">
    <property type="match status" value="1"/>
</dbReference>
<evidence type="ECO:0000256" key="14">
    <source>
        <dbReference type="ARBA" id="ARBA00023136"/>
    </source>
</evidence>
<keyword evidence="6 15" id="KW-0963">Cytoplasm</keyword>
<evidence type="ECO:0000256" key="7">
    <source>
        <dbReference type="ARBA" id="ARBA00022723"/>
    </source>
</evidence>
<dbReference type="Gene3D" id="3.40.50.300">
    <property type="entry name" value="P-loop containing nucleotide triphosphate hydrolases"/>
    <property type="match status" value="2"/>
</dbReference>
<proteinExistence type="inferred from homology"/>
<evidence type="ECO:0000256" key="3">
    <source>
        <dbReference type="ARBA" id="ARBA00007650"/>
    </source>
</evidence>
<evidence type="ECO:0000256" key="16">
    <source>
        <dbReference type="RuleBase" id="RU003874"/>
    </source>
</evidence>
<evidence type="ECO:0000313" key="21">
    <source>
        <dbReference type="EMBL" id="GAA4676403.1"/>
    </source>
</evidence>
<evidence type="ECO:0000313" key="22">
    <source>
        <dbReference type="Proteomes" id="UP001500621"/>
    </source>
</evidence>
<keyword evidence="14 15" id="KW-0472">Membrane</keyword>
<comment type="subunit">
    <text evidence="15">Monomer and homodimer. Part of the essential Sec protein translocation apparatus which comprises SecA, SecYEG and auxiliary proteins SecDF. Other proteins may also be involved.</text>
</comment>
<dbReference type="Pfam" id="PF07516">
    <property type="entry name" value="SecA_SW"/>
    <property type="match status" value="1"/>
</dbReference>
<dbReference type="CDD" id="cd17928">
    <property type="entry name" value="DEXDc_SecA"/>
    <property type="match status" value="1"/>
</dbReference>
<reference evidence="22" key="1">
    <citation type="journal article" date="2019" name="Int. J. Syst. Evol. Microbiol.">
        <title>The Global Catalogue of Microorganisms (GCM) 10K type strain sequencing project: providing services to taxonomists for standard genome sequencing and annotation.</title>
        <authorList>
            <consortium name="The Broad Institute Genomics Platform"/>
            <consortium name="The Broad Institute Genome Sequencing Center for Infectious Disease"/>
            <person name="Wu L."/>
            <person name="Ma J."/>
        </authorList>
    </citation>
    <scope>NUCLEOTIDE SEQUENCE [LARGE SCALE GENOMIC DNA]</scope>
    <source>
        <strain evidence="22">JCM 18127</strain>
    </source>
</reference>
<dbReference type="InterPro" id="IPR027417">
    <property type="entry name" value="P-loop_NTPase"/>
</dbReference>
<dbReference type="InterPro" id="IPR020937">
    <property type="entry name" value="SecA_CS"/>
</dbReference>
<comment type="similarity">
    <text evidence="3 15 16">Belongs to the SecA family.</text>
</comment>
<keyword evidence="11 15" id="KW-0653">Protein transport</keyword>
<dbReference type="SUPFAM" id="SSF81767">
    <property type="entry name" value="Pre-protein crosslinking domain of SecA"/>
    <property type="match status" value="1"/>
</dbReference>
<feature type="binding site" evidence="15">
    <location>
        <position position="86"/>
    </location>
    <ligand>
        <name>ATP</name>
        <dbReference type="ChEBI" id="CHEBI:30616"/>
    </ligand>
</feature>
<protein>
    <recommendedName>
        <fullName evidence="15 16">Protein translocase subunit SecA</fullName>
        <ecNumber evidence="15">7.4.2.8</ecNumber>
    </recommendedName>
</protein>
<feature type="domain" description="Helicase C-terminal" evidence="19">
    <location>
        <begin position="411"/>
        <end position="621"/>
    </location>
</feature>
<dbReference type="RefSeq" id="WP_345263646.1">
    <property type="nucleotide sequence ID" value="NZ_BAABIM010000001.1"/>
</dbReference>
<dbReference type="InterPro" id="IPR011116">
    <property type="entry name" value="SecA_Wing/Scaffold"/>
</dbReference>
<evidence type="ECO:0000256" key="4">
    <source>
        <dbReference type="ARBA" id="ARBA00022448"/>
    </source>
</evidence>
<dbReference type="EMBL" id="BAABIM010000001">
    <property type="protein sequence ID" value="GAA4676403.1"/>
    <property type="molecule type" value="Genomic_DNA"/>
</dbReference>
<comment type="caution">
    <text evidence="21">The sequence shown here is derived from an EMBL/GenBank/DDBJ whole genome shotgun (WGS) entry which is preliminary data.</text>
</comment>
<gene>
    <name evidence="15 21" type="primary">secA</name>
    <name evidence="21" type="ORF">GCM10023226_12020</name>
</gene>
<evidence type="ECO:0000256" key="13">
    <source>
        <dbReference type="ARBA" id="ARBA00023010"/>
    </source>
</evidence>
<sequence>MPAIIDKLLRIGEGKILRQLETVAKAVNAIEDDFVAMSDEELQGMTVEFRRRLAEGETLDDLMPEAFATVREAANRVIGQRHYDVQIMGGAALHMGNIAEMKTGEGKTLVATLPAYLNALEGKGVHVVTVNDYLAKYHAEWMGRVHHFLGLTTGVILPQMRPAARREAYACDITYGTNNELGFDYLRDNMAGSVEECVQRGHNFSVVDEVDSILIDEARTPLIISGPTQDEVKWYGEFSKIAKTLVRDEDYEVDEKKRTISVLGPGITKVEDHLGIENLYESANTPLISFLNNSIKAKELFRNDKEYVVIDGEVLIVDEHTGRMLAGRRYNDGLHQAIEAKEGVTVREEYQTLATVTLQNYFRLYDKLSGMTGTAMTEASEFDKIYSLGVVPIPTNRPMQRIDQPDLVYRTEEAKYDAVVEDIVDRHKKGQPVLVGTVSVEKSEYLSTALRKHGVPHSVLNAKVHADEAKIVAMAGHKGAVTVATNMAGRGTDIMLGGSVEFLADEALRKKGLQPTGETADEYEAAWPGMLEEIKAQVAAEHDEVRELGGLYVVGTERHESRRIDNQLRGRSGRQGDPGESRFYLSLQDELMRLFKSEWVDRVLTMLKIPDDVPIENKRVTSAIANAQGQVESQNFESRKNVLKYDDVMDRQRKVIYAERREVLEGADLADQVRTFIDDVVTGTVIGSLDEFAEEWDLEQLWTDLGQIWPISVDHRELEEKAGGRAELQRDDLIALLKEDAHRAYDEREEEIGEEVARELERRVLLSVLDRKWREHLYEMDYLREGIYLRAYSQRDPLVEYQREGYDMFTAMMDGIKEETVGFLFNLEVQVEEDQGELELEGEEDEAEEPLRRELPSQEQPDHQHTPQIRAKGLETPRTPQNLSYSAPTEDGDVEVVGATAPAEDDEFSDVGRNSLCPCGSGKKYKRCHGAPGGPTGLAARIG</sequence>
<dbReference type="PROSITE" id="PS51196">
    <property type="entry name" value="SECA_MOTOR_DEAD"/>
    <property type="match status" value="1"/>
</dbReference>
<dbReference type="InterPro" id="IPR000185">
    <property type="entry name" value="SecA"/>
</dbReference>
<feature type="domain" description="Helicase ATP-binding" evidence="18">
    <location>
        <begin position="88"/>
        <end position="247"/>
    </location>
</feature>
<evidence type="ECO:0000259" key="18">
    <source>
        <dbReference type="PROSITE" id="PS51192"/>
    </source>
</evidence>
<keyword evidence="22" id="KW-1185">Reference proteome</keyword>
<dbReference type="SUPFAM" id="SSF81886">
    <property type="entry name" value="Helical scaffold and wing domains of SecA"/>
    <property type="match status" value="1"/>
</dbReference>
<dbReference type="HAMAP" id="MF_01382">
    <property type="entry name" value="SecA"/>
    <property type="match status" value="1"/>
</dbReference>
<dbReference type="InterPro" id="IPR014001">
    <property type="entry name" value="Helicase_ATP-bd"/>
</dbReference>
<evidence type="ECO:0000256" key="10">
    <source>
        <dbReference type="ARBA" id="ARBA00022840"/>
    </source>
</evidence>
<comment type="subcellular location">
    <subcellularLocation>
        <location evidence="15">Cell membrane</location>
        <topology evidence="15">Peripheral membrane protein</topology>
        <orientation evidence="15">Cytoplasmic side</orientation>
    </subcellularLocation>
    <subcellularLocation>
        <location evidence="15">Cytoplasm</location>
    </subcellularLocation>
    <subcellularLocation>
        <location evidence="2">Membrane</location>
        <topology evidence="2">Peripheral membrane protein</topology>
    </subcellularLocation>
    <text evidence="15">Distribution is 50-50.</text>
</comment>
<dbReference type="PROSITE" id="PS51192">
    <property type="entry name" value="HELICASE_ATP_BIND_1"/>
    <property type="match status" value="1"/>
</dbReference>
<feature type="compositionally biased region" description="Acidic residues" evidence="17">
    <location>
        <begin position="834"/>
        <end position="848"/>
    </location>
</feature>
<keyword evidence="8 15" id="KW-0547">Nucleotide-binding</keyword>
<feature type="domain" description="SecA family profile" evidence="20">
    <location>
        <begin position="2"/>
        <end position="616"/>
    </location>
</feature>
<dbReference type="Pfam" id="PF01043">
    <property type="entry name" value="SecA_PP_bind"/>
    <property type="match status" value="1"/>
</dbReference>
<dbReference type="PRINTS" id="PR00906">
    <property type="entry name" value="SECA"/>
</dbReference>
<organism evidence="21 22">
    <name type="scientific">Nocardioides nanhaiensis</name>
    <dbReference type="NCBI Taxonomy" id="1476871"/>
    <lineage>
        <taxon>Bacteria</taxon>
        <taxon>Bacillati</taxon>
        <taxon>Actinomycetota</taxon>
        <taxon>Actinomycetes</taxon>
        <taxon>Propionibacteriales</taxon>
        <taxon>Nocardioidaceae</taxon>
        <taxon>Nocardioides</taxon>
    </lineage>
</organism>
<dbReference type="InterPro" id="IPR036670">
    <property type="entry name" value="SecA_X-link_sf"/>
</dbReference>
<keyword evidence="9" id="KW-0862">Zinc</keyword>
<dbReference type="PANTHER" id="PTHR30612">
    <property type="entry name" value="SECA INNER MEMBRANE COMPONENT OF SEC PROTEIN SECRETION SYSTEM"/>
    <property type="match status" value="1"/>
</dbReference>